<name>A0A0S4KXY6_9BACT</name>
<dbReference type="SUPFAM" id="SSF88713">
    <property type="entry name" value="Glycoside hydrolase/deacetylase"/>
    <property type="match status" value="1"/>
</dbReference>
<dbReference type="Gene3D" id="3.20.20.370">
    <property type="entry name" value="Glycoside hydrolase/deacetylase"/>
    <property type="match status" value="1"/>
</dbReference>
<dbReference type="InterPro" id="IPR011330">
    <property type="entry name" value="Glyco_hydro/deAcase_b/a-brl"/>
</dbReference>
<evidence type="ECO:0008006" key="4">
    <source>
        <dbReference type="Google" id="ProtNLM"/>
    </source>
</evidence>
<protein>
    <recommendedName>
        <fullName evidence="4">Polysaccharide deacetylase</fullName>
    </recommendedName>
</protein>
<dbReference type="EMBL" id="LN885086">
    <property type="protein sequence ID" value="CUQ67414.1"/>
    <property type="molecule type" value="Genomic_DNA"/>
</dbReference>
<evidence type="ECO:0000313" key="3">
    <source>
        <dbReference type="Proteomes" id="UP000066284"/>
    </source>
</evidence>
<evidence type="ECO:0000256" key="1">
    <source>
        <dbReference type="SAM" id="Phobius"/>
    </source>
</evidence>
<organism evidence="2 3">
    <name type="scientific">Candidatus Nitrospira inopinata</name>
    <dbReference type="NCBI Taxonomy" id="1715989"/>
    <lineage>
        <taxon>Bacteria</taxon>
        <taxon>Pseudomonadati</taxon>
        <taxon>Nitrospirota</taxon>
        <taxon>Nitrospiria</taxon>
        <taxon>Nitrospirales</taxon>
        <taxon>Nitrospiraceae</taxon>
        <taxon>Nitrospira</taxon>
    </lineage>
</organism>
<evidence type="ECO:0000313" key="2">
    <source>
        <dbReference type="EMBL" id="CUQ67414.1"/>
    </source>
</evidence>
<dbReference type="Proteomes" id="UP000066284">
    <property type="component" value="Chromosome 1"/>
</dbReference>
<dbReference type="STRING" id="1715989.NITINOP_2442"/>
<reference evidence="3" key="1">
    <citation type="submission" date="2015-09" db="EMBL/GenBank/DDBJ databases">
        <authorList>
            <person name="Daims H."/>
        </authorList>
    </citation>
    <scope>NUCLEOTIDE SEQUENCE [LARGE SCALE GENOMIC DNA]</scope>
</reference>
<gene>
    <name evidence="2" type="ORF">NITINOP_2442</name>
</gene>
<keyword evidence="3" id="KW-1185">Reference proteome</keyword>
<keyword evidence="1" id="KW-0472">Membrane</keyword>
<accession>A0A0S4KXY6</accession>
<keyword evidence="1" id="KW-1133">Transmembrane helix</keyword>
<dbReference type="KEGG" id="nio:NITINOP_2442"/>
<keyword evidence="1" id="KW-0812">Transmembrane</keyword>
<dbReference type="AlphaFoldDB" id="A0A0S4KXY6"/>
<sequence length="345" mass="40017">MRNSVKTVILLLTMMVGTTAYFLYPPEPRTVSFPDGKKFAFSIVDDTDMATLERVKPLYDLLYHYGFRTTKTVWVLESNDLSHPPNQGDTLHDPAYRAYMEELKRRGFEIALHGVRGGSSRRSEIIQGLEEFKRVMGDYPVIHVNHSLNQDNVYWGEHRWSFPLFQWGYALAAKHQFFGHDRTSDYFWGDLVKERIRYVNQFTYSDINLLVVNPSMPYRLSDKPFVNLWFPTADGDNLDRFEALLSKENLDRLEREGGVCLVYTHMGAGSFNKDSGADPRFEGRLKDVSSRNGWFVPASEILDYLQEQPGWRADLSFREMVRLEILFFWQAFLRGILPAPAAQGR</sequence>
<feature type="transmembrane region" description="Helical" evidence="1">
    <location>
        <begin position="7"/>
        <end position="24"/>
    </location>
</feature>
<dbReference type="GO" id="GO:0005975">
    <property type="term" value="P:carbohydrate metabolic process"/>
    <property type="evidence" value="ECO:0007669"/>
    <property type="project" value="InterPro"/>
</dbReference>
<proteinExistence type="predicted"/>